<organism evidence="4 5">
    <name type="scientific">Ornithinimicrobium humiphilum</name>
    <dbReference type="NCBI Taxonomy" id="125288"/>
    <lineage>
        <taxon>Bacteria</taxon>
        <taxon>Bacillati</taxon>
        <taxon>Actinomycetota</taxon>
        <taxon>Actinomycetes</taxon>
        <taxon>Micrococcales</taxon>
        <taxon>Ornithinimicrobiaceae</taxon>
        <taxon>Ornithinimicrobium</taxon>
    </lineage>
</organism>
<evidence type="ECO:0000259" key="3">
    <source>
        <dbReference type="PROSITE" id="PS51186"/>
    </source>
</evidence>
<dbReference type="GO" id="GO:0016747">
    <property type="term" value="F:acyltransferase activity, transferring groups other than amino-acyl groups"/>
    <property type="evidence" value="ECO:0007669"/>
    <property type="project" value="InterPro"/>
</dbReference>
<keyword evidence="2" id="KW-0012">Acyltransferase</keyword>
<dbReference type="InterPro" id="IPR050832">
    <property type="entry name" value="Bact_Acetyltransf"/>
</dbReference>
<evidence type="ECO:0000256" key="2">
    <source>
        <dbReference type="ARBA" id="ARBA00023315"/>
    </source>
</evidence>
<dbReference type="EMBL" id="VFPU01000001">
    <property type="protein sequence ID" value="TQM97791.1"/>
    <property type="molecule type" value="Genomic_DNA"/>
</dbReference>
<feature type="domain" description="N-acetyltransferase" evidence="3">
    <location>
        <begin position="9"/>
        <end position="161"/>
    </location>
</feature>
<evidence type="ECO:0000256" key="1">
    <source>
        <dbReference type="ARBA" id="ARBA00022679"/>
    </source>
</evidence>
<protein>
    <submittedName>
        <fullName evidence="4">Aminoglycoside 6'-N-acetyltransferase I</fullName>
    </submittedName>
</protein>
<name>A0A543KRU5_9MICO</name>
<dbReference type="PANTHER" id="PTHR43877">
    <property type="entry name" value="AMINOALKYLPHOSPHONATE N-ACETYLTRANSFERASE-RELATED-RELATED"/>
    <property type="match status" value="1"/>
</dbReference>
<keyword evidence="5" id="KW-1185">Reference proteome</keyword>
<accession>A0A543KRU5</accession>
<gene>
    <name evidence="4" type="ORF">FB476_2716</name>
</gene>
<dbReference type="Proteomes" id="UP000315133">
    <property type="component" value="Unassembled WGS sequence"/>
</dbReference>
<dbReference type="InterPro" id="IPR016181">
    <property type="entry name" value="Acyl_CoA_acyltransferase"/>
</dbReference>
<comment type="caution">
    <text evidence="4">The sequence shown here is derived from an EMBL/GenBank/DDBJ whole genome shotgun (WGS) entry which is preliminary data.</text>
</comment>
<dbReference type="RefSeq" id="WP_170233621.1">
    <property type="nucleotide sequence ID" value="NZ_BAAAIL010000001.1"/>
</dbReference>
<dbReference type="CDD" id="cd04301">
    <property type="entry name" value="NAT_SF"/>
    <property type="match status" value="1"/>
</dbReference>
<reference evidence="4 5" key="1">
    <citation type="submission" date="2019-06" db="EMBL/GenBank/DDBJ databases">
        <title>Sequencing the genomes of 1000 actinobacteria strains.</title>
        <authorList>
            <person name="Klenk H.-P."/>
        </authorList>
    </citation>
    <scope>NUCLEOTIDE SEQUENCE [LARGE SCALE GENOMIC DNA]</scope>
    <source>
        <strain evidence="4 5">DSM 12362</strain>
    </source>
</reference>
<dbReference type="Pfam" id="PF00583">
    <property type="entry name" value="Acetyltransf_1"/>
    <property type="match status" value="1"/>
</dbReference>
<dbReference type="SUPFAM" id="SSF55729">
    <property type="entry name" value="Acyl-CoA N-acyltransferases (Nat)"/>
    <property type="match status" value="1"/>
</dbReference>
<keyword evidence="1 4" id="KW-0808">Transferase</keyword>
<dbReference type="AlphaFoldDB" id="A0A543KRU5"/>
<dbReference type="Gene3D" id="3.40.630.30">
    <property type="match status" value="1"/>
</dbReference>
<evidence type="ECO:0000313" key="5">
    <source>
        <dbReference type="Proteomes" id="UP000315133"/>
    </source>
</evidence>
<dbReference type="PROSITE" id="PS51186">
    <property type="entry name" value="GNAT"/>
    <property type="match status" value="1"/>
</dbReference>
<proteinExistence type="predicted"/>
<evidence type="ECO:0000313" key="4">
    <source>
        <dbReference type="EMBL" id="TQM97791.1"/>
    </source>
</evidence>
<sequence length="166" mass="17391">MHDTDRARPRVRPAGPDDAPRLAALLNSVVDEGDKTAIDHHLTPEEARDWFVDGPACRGCVLAEDGSELLGFQAVEVFQDDLPEGWADIATFVADGARGRGVGRALLTGTLAACPAHGIRTLRAVVRATNAGAQAFYRASGFEPVADAARGPSVVLARPVDAPTVG</sequence>
<dbReference type="InterPro" id="IPR000182">
    <property type="entry name" value="GNAT_dom"/>
</dbReference>